<evidence type="ECO:0000313" key="8">
    <source>
        <dbReference type="EMBL" id="KDS50757.1"/>
    </source>
</evidence>
<dbReference type="GO" id="GO:0016787">
    <property type="term" value="F:hydrolase activity"/>
    <property type="evidence" value="ECO:0007669"/>
    <property type="project" value="UniProtKB-KW"/>
</dbReference>
<dbReference type="InterPro" id="IPR017853">
    <property type="entry name" value="GH"/>
</dbReference>
<organism evidence="8 9">
    <name type="scientific">Bacteroides uniformis str. 3978 T3 ii</name>
    <dbReference type="NCBI Taxonomy" id="1339349"/>
    <lineage>
        <taxon>Bacteria</taxon>
        <taxon>Pseudomonadati</taxon>
        <taxon>Bacteroidota</taxon>
        <taxon>Bacteroidia</taxon>
        <taxon>Bacteroidales</taxon>
        <taxon>Bacteroidaceae</taxon>
        <taxon>Bacteroides</taxon>
    </lineage>
</organism>
<reference evidence="8 9" key="1">
    <citation type="submission" date="2014-04" db="EMBL/GenBank/DDBJ databases">
        <authorList>
            <person name="Sears C."/>
            <person name="Carroll K."/>
            <person name="Sack B.R."/>
            <person name="Qadri F."/>
            <person name="Myers L.L."/>
            <person name="Chung G.-T."/>
            <person name="Escheverria P."/>
            <person name="Fraser C.M."/>
            <person name="Sadzewicz L."/>
            <person name="Shefchek K.A."/>
            <person name="Tallon L."/>
            <person name="Das S.P."/>
            <person name="Daugherty S."/>
            <person name="Mongodin E.F."/>
        </authorList>
    </citation>
    <scope>NUCLEOTIDE SEQUENCE [LARGE SCALE GENOMIC DNA]</scope>
    <source>
        <strain evidence="8 9">3978 T3 ii</strain>
    </source>
</reference>
<dbReference type="PANTHER" id="PTHR35803">
    <property type="entry name" value="GLUCAN 1,4-ALPHA-GLUCOSIDASE SUSB-RELATED"/>
    <property type="match status" value="1"/>
</dbReference>
<dbReference type="InterPro" id="IPR013785">
    <property type="entry name" value="Aldolase_TIM"/>
</dbReference>
<dbReference type="Proteomes" id="UP000028013">
    <property type="component" value="Unassembled WGS sequence"/>
</dbReference>
<keyword evidence="3" id="KW-0106">Calcium</keyword>
<name>A0A078S468_BACUN</name>
<dbReference type="Gene3D" id="2.70.98.10">
    <property type="match status" value="1"/>
</dbReference>
<sequence length="647" mass="73635">MKTIGSTIIMLALASSLFADNGKELKLASPDGTHEIVFYQKQVSPAVNELCYRVDYKSQPVVNESRAGLELDNRIWEMALGVRNLKQPACWMDNLEVDSVTYQPETNLTWQPLYGERSSVRDHYRAGTLCLSKKDNSGYRLNIEVRAYNEGVAFRYFFPEHPKAIFHKVVGDLTEYALPAGTKAWTEQWAQAFFERLNIDDIKHPVERALTFELPNGKWAALADADVDDWCLTKYLVSTDKKNTLTSVMYSPVDVVTYYATPWKIVMAADKPGELLEHNDIIQNLNPPCEIADAAAWVKPGKIMRETTITTEGAIATIDFCAAHHIPYMLFDWQWYMPCTSHDGDATKVVDKLDMPRVVAYGKEKGVGIWVYVNQHALMKQMRELFPLLRQWGIVGVKSGFVQYASHRWATWLHDMVRLAAENHLLMNIHDEYRPSGFSRTYPNLLTQEGICGNEEFPDATHNVTLPFTRMINGAADYTICYFDKRLKTTHAHQLAASLVFYSPLQTIFWYDKPSFYHGEPEMEWFENLQTVFDDTKVLDGAPGKNITMARRKGQEWFLGAMTNNEGSEEEIPLDFLDKNKVYLASVYTDGGEKVKTRTQVECSYLLVDASMTMKFDLKPSGGAAVRFVPVEAKEAKGLKKYKGKIL</sequence>
<feature type="chain" id="PRO_5001744858" evidence="4">
    <location>
        <begin position="20"/>
        <end position="647"/>
    </location>
</feature>
<evidence type="ECO:0000313" key="9">
    <source>
        <dbReference type="Proteomes" id="UP000028013"/>
    </source>
</evidence>
<protein>
    <submittedName>
        <fullName evidence="8">Glycoside hydrolase 97 family protein</fullName>
    </submittedName>
</protein>
<dbReference type="Pfam" id="PF10566">
    <property type="entry name" value="Glyco_hydro_97"/>
    <property type="match status" value="1"/>
</dbReference>
<dbReference type="SUPFAM" id="SSF51445">
    <property type="entry name" value="(Trans)glycosidases"/>
    <property type="match status" value="1"/>
</dbReference>
<dbReference type="InterPro" id="IPR029486">
    <property type="entry name" value="GH97_N"/>
</dbReference>
<dbReference type="Pfam" id="PF14508">
    <property type="entry name" value="GH97_N"/>
    <property type="match status" value="1"/>
</dbReference>
<evidence type="ECO:0000256" key="2">
    <source>
        <dbReference type="ARBA" id="ARBA00011245"/>
    </source>
</evidence>
<dbReference type="PATRIC" id="fig|1339349.3.peg.2841"/>
<feature type="domain" description="Glycosyl-hydrolase 97 N-terminal" evidence="6">
    <location>
        <begin position="27"/>
        <end position="288"/>
    </location>
</feature>
<keyword evidence="8" id="KW-0378">Hydrolase</keyword>
<proteinExistence type="predicted"/>
<dbReference type="AlphaFoldDB" id="A0A078S468"/>
<dbReference type="InterPro" id="IPR014718">
    <property type="entry name" value="GH-type_carb-bd"/>
</dbReference>
<dbReference type="InterPro" id="IPR019563">
    <property type="entry name" value="GH97_catalytic"/>
</dbReference>
<dbReference type="RefSeq" id="WP_035449049.1">
    <property type="nucleotide sequence ID" value="NZ_JNHN01000174.1"/>
</dbReference>
<evidence type="ECO:0000259" key="6">
    <source>
        <dbReference type="Pfam" id="PF14508"/>
    </source>
</evidence>
<dbReference type="EMBL" id="JNHN01000174">
    <property type="protein sequence ID" value="KDS50757.1"/>
    <property type="molecule type" value="Genomic_DNA"/>
</dbReference>
<feature type="domain" description="Glycosyl-hydrolase 97 catalytic" evidence="5">
    <location>
        <begin position="306"/>
        <end position="451"/>
    </location>
</feature>
<gene>
    <name evidence="8" type="ORF">M094_1688</name>
</gene>
<evidence type="ECO:0000259" key="5">
    <source>
        <dbReference type="Pfam" id="PF10566"/>
    </source>
</evidence>
<comment type="caution">
    <text evidence="8">The sequence shown here is derived from an EMBL/GenBank/DDBJ whole genome shotgun (WGS) entry which is preliminary data.</text>
</comment>
<comment type="cofactor">
    <cofactor evidence="1">
        <name>Ca(2+)</name>
        <dbReference type="ChEBI" id="CHEBI:29108"/>
    </cofactor>
</comment>
<evidence type="ECO:0000256" key="3">
    <source>
        <dbReference type="ARBA" id="ARBA00022837"/>
    </source>
</evidence>
<feature type="domain" description="Glycosyl-hydrolase 97 C-terminal oligomerisation" evidence="7">
    <location>
        <begin position="533"/>
        <end position="628"/>
    </location>
</feature>
<dbReference type="InterPro" id="IPR029483">
    <property type="entry name" value="GH97_C"/>
</dbReference>
<evidence type="ECO:0000256" key="4">
    <source>
        <dbReference type="SAM" id="SignalP"/>
    </source>
</evidence>
<dbReference type="Gene3D" id="3.20.20.70">
    <property type="entry name" value="Aldolase class I"/>
    <property type="match status" value="1"/>
</dbReference>
<evidence type="ECO:0000256" key="1">
    <source>
        <dbReference type="ARBA" id="ARBA00001913"/>
    </source>
</evidence>
<evidence type="ECO:0000259" key="7">
    <source>
        <dbReference type="Pfam" id="PF14509"/>
    </source>
</evidence>
<dbReference type="Pfam" id="PF14509">
    <property type="entry name" value="GH97_C"/>
    <property type="match status" value="1"/>
</dbReference>
<comment type="subunit">
    <text evidence="2">Monomer.</text>
</comment>
<dbReference type="GO" id="GO:0030246">
    <property type="term" value="F:carbohydrate binding"/>
    <property type="evidence" value="ECO:0007669"/>
    <property type="project" value="InterPro"/>
</dbReference>
<dbReference type="InterPro" id="IPR052720">
    <property type="entry name" value="Glycosyl_hydrolase_97"/>
</dbReference>
<feature type="signal peptide" evidence="4">
    <location>
        <begin position="1"/>
        <end position="19"/>
    </location>
</feature>
<accession>A0A078S468</accession>
<keyword evidence="4" id="KW-0732">Signal</keyword>
<dbReference type="PANTHER" id="PTHR35803:SF3">
    <property type="entry name" value="ALPHA-GLUCOSIDASE"/>
    <property type="match status" value="1"/>
</dbReference>